<evidence type="ECO:0000313" key="6">
    <source>
        <dbReference type="EMBL" id="KAK7206412.1"/>
    </source>
</evidence>
<evidence type="ECO:0000256" key="5">
    <source>
        <dbReference type="ARBA" id="ARBA00023004"/>
    </source>
</evidence>
<organism evidence="6 7">
    <name type="scientific">Myxozyma melibiosi</name>
    <dbReference type="NCBI Taxonomy" id="54550"/>
    <lineage>
        <taxon>Eukaryota</taxon>
        <taxon>Fungi</taxon>
        <taxon>Dikarya</taxon>
        <taxon>Ascomycota</taxon>
        <taxon>Saccharomycotina</taxon>
        <taxon>Lipomycetes</taxon>
        <taxon>Lipomycetales</taxon>
        <taxon>Lipomycetaceae</taxon>
        <taxon>Myxozyma</taxon>
    </lineage>
</organism>
<keyword evidence="7" id="KW-1185">Reference proteome</keyword>
<dbReference type="GeneID" id="90037828"/>
<sequence>MDQTAQQPEDFLGWPNAQGFADQEETTVPTPLEIHGRIPSYVNCALYRTGPGSYTVPLTKKPGGGEFKIYHWFDGFAQHHKFDITAPSADFPDGKVVYRSKHAATGLKKRIDDLNGSPNNPSFGYRDPCKNKFQKFFTKFERSSPDDPSTANVSVTVNPNFPSSLMSGDSGELLLYAKTDANVLMQLNKETLEPEQVSTWTKLYAESHEHHDSKDEEAAKFAFQNPLDGPLSASHSCFDAGKEFNFTMKFGRQPTVTLFSIDSTRTFEIYATVPIERPAYLHSFFLSKSYIVLCLWQADFTFGGLSFLWNRNTLDSINKTWNPARKTLWYVVPRDGSARSDPSKIKVFESDPFFAFHTINTYEQDDDIYLSIAQCDTHSFLYGLALDSIKSDTATSSFLPDAPYYARWKLPSVSKTGGFTSTGKSDPAARGTAILDARSDKREANIELPTLNPAVAFKREHFVYGIGTDGVSSFFDRVLKINTQTMQAIYWTQHGCTPSEPLFFADPQGEKEDDGVLLTVVLDGFKKQSELVILDARDLSVVCRAVVPGNKAVGFGFHGAISPR</sequence>
<dbReference type="RefSeq" id="XP_064769445.1">
    <property type="nucleotide sequence ID" value="XM_064912316.1"/>
</dbReference>
<dbReference type="Proteomes" id="UP001498771">
    <property type="component" value="Unassembled WGS sequence"/>
</dbReference>
<evidence type="ECO:0000256" key="3">
    <source>
        <dbReference type="ARBA" id="ARBA00022723"/>
    </source>
</evidence>
<comment type="caution">
    <text evidence="6">The sequence shown here is derived from an EMBL/GenBank/DDBJ whole genome shotgun (WGS) entry which is preliminary data.</text>
</comment>
<comment type="cofactor">
    <cofactor evidence="1">
        <name>Fe(2+)</name>
        <dbReference type="ChEBI" id="CHEBI:29033"/>
    </cofactor>
</comment>
<evidence type="ECO:0000256" key="1">
    <source>
        <dbReference type="ARBA" id="ARBA00001954"/>
    </source>
</evidence>
<keyword evidence="5" id="KW-0408">Iron</keyword>
<name>A0ABR1F9E9_9ASCO</name>
<dbReference type="InterPro" id="IPR004294">
    <property type="entry name" value="Carotenoid_Oase"/>
</dbReference>
<dbReference type="Pfam" id="PF03055">
    <property type="entry name" value="RPE65"/>
    <property type="match status" value="1"/>
</dbReference>
<keyword evidence="3" id="KW-0479">Metal-binding</keyword>
<proteinExistence type="inferred from homology"/>
<evidence type="ECO:0000256" key="4">
    <source>
        <dbReference type="ARBA" id="ARBA00023002"/>
    </source>
</evidence>
<protein>
    <submittedName>
        <fullName evidence="6">Carotenoid oxygenase</fullName>
    </submittedName>
</protein>
<keyword evidence="4" id="KW-0560">Oxidoreductase</keyword>
<evidence type="ECO:0000313" key="7">
    <source>
        <dbReference type="Proteomes" id="UP001498771"/>
    </source>
</evidence>
<reference evidence="6 7" key="1">
    <citation type="submission" date="2024-03" db="EMBL/GenBank/DDBJ databases">
        <title>Genome-scale model development and genomic sequencing of the oleaginous clade Lipomyces.</title>
        <authorList>
            <consortium name="Lawrence Berkeley National Laboratory"/>
            <person name="Czajka J.J."/>
            <person name="Han Y."/>
            <person name="Kim J."/>
            <person name="Mondo S.J."/>
            <person name="Hofstad B.A."/>
            <person name="Robles A."/>
            <person name="Haridas S."/>
            <person name="Riley R."/>
            <person name="LaButti K."/>
            <person name="Pangilinan J."/>
            <person name="Andreopoulos W."/>
            <person name="Lipzen A."/>
            <person name="Yan J."/>
            <person name="Wang M."/>
            <person name="Ng V."/>
            <person name="Grigoriev I.V."/>
            <person name="Spatafora J.W."/>
            <person name="Magnuson J.K."/>
            <person name="Baker S.E."/>
            <person name="Pomraning K.R."/>
        </authorList>
    </citation>
    <scope>NUCLEOTIDE SEQUENCE [LARGE SCALE GENOMIC DNA]</scope>
    <source>
        <strain evidence="6 7">Phaff 52-87</strain>
    </source>
</reference>
<comment type="similarity">
    <text evidence="2">Belongs to the carotenoid oxygenase family.</text>
</comment>
<evidence type="ECO:0000256" key="2">
    <source>
        <dbReference type="ARBA" id="ARBA00006787"/>
    </source>
</evidence>
<gene>
    <name evidence="6" type="ORF">BZA70DRAFT_276531</name>
</gene>
<accession>A0ABR1F9E9</accession>
<dbReference type="PANTHER" id="PTHR10543:SF24">
    <property type="entry name" value="CAROTENOID ISOMEROOXYGENASE"/>
    <property type="match status" value="1"/>
</dbReference>
<dbReference type="EMBL" id="JBBJBU010000003">
    <property type="protein sequence ID" value="KAK7206412.1"/>
    <property type="molecule type" value="Genomic_DNA"/>
</dbReference>
<dbReference type="PANTHER" id="PTHR10543">
    <property type="entry name" value="BETA-CAROTENE DIOXYGENASE"/>
    <property type="match status" value="1"/>
</dbReference>